<dbReference type="VEuPathDB" id="FungiDB:H310_06594"/>
<dbReference type="STRING" id="157072.A0A024U3G9"/>
<sequence>MWRRLLHARGWSDDGSIVDEHVSEQTPRSMAVQRHRILSREAHLWTLFKSWRFSVVRKKDKRDHHRMSEKERDFKFIYEESLLLHDLLITTDDSIADHRMDFVQYIYNAIQEHDAAIVTRLDRQGRTVLHYAVLRNWDVDDVAWAVSIYPGAVDVQDCDGFSPLTYATLYGRRDESILQIAVPLMRQVQAKATRMMEDRNYEGSKRVFVKASRDFLSGVPHFDQAFVEETAVTLDATTASEQIDAMWIEFLAVWGHFDPPEIVVDLPAKWRVTLGTRVVYTIEVKGEPLTYQWFCDGRPLEGFTTDTLDVTGSAVAEDAGAYFCRLTNWRGSVDSTTSVLIVLDDTVVVDPSTRYYRTLPLHPQDVLFNVNAAVGGVLDVNHVQLFIPPRSFEVWDLFDANLADTRGMDVVIRTELEPVLPPIPSLGDGNQVGGWQVVSPLVVVTPHPLDPFQIPWTLRLPHHAAQIQTTNSDNQEFSSHVTVLQCIKDVDSVQTLHVIPPRQLRVHPTHVDIDLVALGTFVVVQKESRPVRMSVVMFARSDQLTVDTSHVQLVVWSCPTRQDCLDLVMASSLSLDGPDNPLLHVGTFPIVLPASSAAIVNVVSASGDVLLEMMLCGKTPRRHGGVVVPLGDTMPWTSRGIAMACPHLVLCVMNGGSYNVDLVVPLKCHANRPVAGAKVLQHTPNGVDVAWAVKSATCKANPPPYFVVEMAAFSDTFWRRYNAIWWFERANVSVVHRMYKVAHMGAHATQIHIATDVHAASLRIAVCNLDSFGEYSGNVLVTPESVEVDYDDEGDVTSLSEQREKRNEDFVTLNGLSQTWHDSHQHVFDVAAQVYSSPSLFRALYGIPLTRDAIVAMLESKKQSHRAAHEDISLLLVGLDALATAAASTVHFHRSVCMHFCKCLSLAARVTPALDLDHSAAAHGVVRAMHHAVQAMFQLLQTVAAPGWFGRFLVASSMALQSSFVDVLEALVMKCRDHPVFDRDLGHGLLLHWENQRHHGVAAAVMDGDELKQLHAWSVALHARQDQALSLAYFTKSFHADMLDEITQDRVAQAHVDVEKHNTLKTRLIYVSPRPDEVVTNAATVEVRFDGTVVDVDCLRFITVKNASLKVRVNGNVAYDKVTRTAVFVPTVALEARSTFKVKLRADAVTTWYGPTSTTMKHSFTTKPM</sequence>
<dbReference type="EMBL" id="KI913963">
    <property type="protein sequence ID" value="ETW00941.1"/>
    <property type="molecule type" value="Genomic_DNA"/>
</dbReference>
<dbReference type="GeneID" id="20083644"/>
<dbReference type="RefSeq" id="XP_008869939.1">
    <property type="nucleotide sequence ID" value="XM_008871717.1"/>
</dbReference>
<evidence type="ECO:0000313" key="2">
    <source>
        <dbReference type="EMBL" id="ETW00941.1"/>
    </source>
</evidence>
<feature type="domain" description="Ig-like" evidence="1">
    <location>
        <begin position="260"/>
        <end position="342"/>
    </location>
</feature>
<dbReference type="InterPro" id="IPR036770">
    <property type="entry name" value="Ankyrin_rpt-contain_sf"/>
</dbReference>
<dbReference type="Gene3D" id="1.25.40.20">
    <property type="entry name" value="Ankyrin repeat-containing domain"/>
    <property type="match status" value="1"/>
</dbReference>
<protein>
    <recommendedName>
        <fullName evidence="1">Ig-like domain-containing protein</fullName>
    </recommendedName>
</protein>
<accession>A0A024U3G9</accession>
<dbReference type="PROSITE" id="PS50835">
    <property type="entry name" value="IG_LIKE"/>
    <property type="match status" value="1"/>
</dbReference>
<dbReference type="eggNOG" id="ENOG502S1PJ">
    <property type="taxonomic scope" value="Eukaryota"/>
</dbReference>
<gene>
    <name evidence="2" type="ORF">H310_06594</name>
</gene>
<dbReference type="OrthoDB" id="77534at2759"/>
<reference evidence="2" key="1">
    <citation type="submission" date="2013-12" db="EMBL/GenBank/DDBJ databases">
        <title>The Genome Sequence of Aphanomyces invadans NJM9701.</title>
        <authorList>
            <consortium name="The Broad Institute Genomics Platform"/>
            <person name="Russ C."/>
            <person name="Tyler B."/>
            <person name="van West P."/>
            <person name="Dieguez-Uribeondo J."/>
            <person name="Young S.K."/>
            <person name="Zeng Q."/>
            <person name="Gargeya S."/>
            <person name="Fitzgerald M."/>
            <person name="Abouelleil A."/>
            <person name="Alvarado L."/>
            <person name="Chapman S.B."/>
            <person name="Gainer-Dewar J."/>
            <person name="Goldberg J."/>
            <person name="Griggs A."/>
            <person name="Gujja S."/>
            <person name="Hansen M."/>
            <person name="Howarth C."/>
            <person name="Imamovic A."/>
            <person name="Ireland A."/>
            <person name="Larimer J."/>
            <person name="McCowan C."/>
            <person name="Murphy C."/>
            <person name="Pearson M."/>
            <person name="Poon T.W."/>
            <person name="Priest M."/>
            <person name="Roberts A."/>
            <person name="Saif S."/>
            <person name="Shea T."/>
            <person name="Sykes S."/>
            <person name="Wortman J."/>
            <person name="Nusbaum C."/>
            <person name="Birren B."/>
        </authorList>
    </citation>
    <scope>NUCLEOTIDE SEQUENCE [LARGE SCALE GENOMIC DNA]</scope>
    <source>
        <strain evidence="2">NJM9701</strain>
    </source>
</reference>
<organism evidence="2">
    <name type="scientific">Aphanomyces invadans</name>
    <dbReference type="NCBI Taxonomy" id="157072"/>
    <lineage>
        <taxon>Eukaryota</taxon>
        <taxon>Sar</taxon>
        <taxon>Stramenopiles</taxon>
        <taxon>Oomycota</taxon>
        <taxon>Saprolegniomycetes</taxon>
        <taxon>Saprolegniales</taxon>
        <taxon>Verrucalvaceae</taxon>
        <taxon>Aphanomyces</taxon>
    </lineage>
</organism>
<evidence type="ECO:0000259" key="1">
    <source>
        <dbReference type="PROSITE" id="PS50835"/>
    </source>
</evidence>
<dbReference type="AlphaFoldDB" id="A0A024U3G9"/>
<dbReference type="InterPro" id="IPR007110">
    <property type="entry name" value="Ig-like_dom"/>
</dbReference>
<dbReference type="Gene3D" id="2.60.40.10">
    <property type="entry name" value="Immunoglobulins"/>
    <property type="match status" value="1"/>
</dbReference>
<proteinExistence type="predicted"/>
<dbReference type="SUPFAM" id="SSF48403">
    <property type="entry name" value="Ankyrin repeat"/>
    <property type="match status" value="1"/>
</dbReference>
<dbReference type="SUPFAM" id="SSF48726">
    <property type="entry name" value="Immunoglobulin"/>
    <property type="match status" value="1"/>
</dbReference>
<name>A0A024U3G9_9STRA</name>
<dbReference type="InterPro" id="IPR013783">
    <property type="entry name" value="Ig-like_fold"/>
</dbReference>
<dbReference type="InterPro" id="IPR036179">
    <property type="entry name" value="Ig-like_dom_sf"/>
</dbReference>